<dbReference type="GO" id="GO:0044659">
    <property type="term" value="P:viral release from host cell by cytolysis"/>
    <property type="evidence" value="ECO:0007669"/>
    <property type="project" value="InterPro"/>
</dbReference>
<keyword evidence="4" id="KW-0204">Cytolysis</keyword>
<evidence type="ECO:0000256" key="5">
    <source>
        <dbReference type="ARBA" id="ARBA00022870"/>
    </source>
</evidence>
<proteinExistence type="predicted"/>
<keyword evidence="8" id="KW-0472">Membrane</keyword>
<evidence type="ECO:0000313" key="10">
    <source>
        <dbReference type="EMBL" id="AWD92525.1"/>
    </source>
</evidence>
<dbReference type="InterPro" id="IPR004929">
    <property type="entry name" value="I-spanin"/>
</dbReference>
<keyword evidence="7" id="KW-1133">Transmembrane helix</keyword>
<keyword evidence="5" id="KW-1043">Host membrane</keyword>
<dbReference type="GeneID" id="54991614"/>
<evidence type="ECO:0000256" key="6">
    <source>
        <dbReference type="ARBA" id="ARBA00022968"/>
    </source>
</evidence>
<dbReference type="EMBL" id="MH059637">
    <property type="protein sequence ID" value="AWD92525.1"/>
    <property type="molecule type" value="Genomic_DNA"/>
</dbReference>
<reference evidence="11" key="1">
    <citation type="submission" date="2018-03" db="EMBL/GenBank/DDBJ databases">
        <title>Phage therapy in agriculture - a green tech approach to combat plant pathogenic bacteria.</title>
        <authorList>
            <person name="Carstens A.B."/>
            <person name="Djurhuus A.M."/>
            <person name="Hansen L.H."/>
        </authorList>
    </citation>
    <scope>NUCLEOTIDE SEQUENCE [LARGE SCALE GENOMIC DNA]</scope>
</reference>
<evidence type="ECO:0000256" key="3">
    <source>
        <dbReference type="ARBA" id="ARBA00022692"/>
    </source>
</evidence>
<dbReference type="KEGG" id="vg:54991614"/>
<evidence type="ECO:0000256" key="1">
    <source>
        <dbReference type="ARBA" id="ARBA00022445"/>
    </source>
</evidence>
<evidence type="ECO:0000256" key="2">
    <source>
        <dbReference type="ARBA" id="ARBA00022511"/>
    </source>
</evidence>
<accession>A0A2S1GT06</accession>
<keyword evidence="6" id="KW-0735">Signal-anchor</keyword>
<evidence type="ECO:0000313" key="11">
    <source>
        <dbReference type="Proteomes" id="UP000246166"/>
    </source>
</evidence>
<dbReference type="Proteomes" id="UP000246166">
    <property type="component" value="Segment"/>
</dbReference>
<keyword evidence="9" id="KW-0578">Host cell lysis by virus</keyword>
<evidence type="ECO:0000256" key="8">
    <source>
        <dbReference type="ARBA" id="ARBA00023136"/>
    </source>
</evidence>
<protein>
    <submittedName>
        <fullName evidence="10">Endopeptidase Rz</fullName>
    </submittedName>
</protein>
<keyword evidence="9" id="KW-1188">Viral release from host cell</keyword>
<keyword evidence="11" id="KW-1185">Reference proteome</keyword>
<dbReference type="RefSeq" id="YP_009801106.1">
    <property type="nucleotide sequence ID" value="NC_047963.1"/>
</dbReference>
<dbReference type="InterPro" id="IPR016417">
    <property type="entry name" value="I-spanin_T7likevirus"/>
</dbReference>
<evidence type="ECO:0000256" key="7">
    <source>
        <dbReference type="ARBA" id="ARBA00022989"/>
    </source>
</evidence>
<organism evidence="10 11">
    <name type="scientific">Pectobacterium phage Jarilo</name>
    <dbReference type="NCBI Taxonomy" id="2163634"/>
    <lineage>
        <taxon>Viruses</taxon>
        <taxon>Duplodnaviria</taxon>
        <taxon>Heunggongvirae</taxon>
        <taxon>Uroviricota</taxon>
        <taxon>Caudoviricetes</taxon>
        <taxon>Autographivirales</taxon>
        <taxon>Autotranscriptaviridae</taxon>
        <taxon>Studiervirinae</taxon>
        <taxon>Jarilovirus</taxon>
        <taxon>Jarilovirus jarilo</taxon>
    </lineage>
</organism>
<evidence type="ECO:0000256" key="4">
    <source>
        <dbReference type="ARBA" id="ARBA00022852"/>
    </source>
</evidence>
<dbReference type="Pfam" id="PF03245">
    <property type="entry name" value="Phage_lysis"/>
    <property type="match status" value="1"/>
</dbReference>
<keyword evidence="3" id="KW-0812">Transmembrane</keyword>
<dbReference type="PIRSF" id="PIRSF004485">
    <property type="entry name" value="T7_18-5_prd"/>
    <property type="match status" value="1"/>
</dbReference>
<name>A0A2S1GT06_9CAUD</name>
<keyword evidence="2" id="KW-1032">Host cell membrane</keyword>
<keyword evidence="1" id="KW-1030">Host cell inner membrane</keyword>
<evidence type="ECO:0000256" key="9">
    <source>
        <dbReference type="ARBA" id="ARBA00023142"/>
    </source>
</evidence>
<sequence length="147" mass="16486">MSFNLKTLFPFIMAALIYGAGYFSGYTTTDNKWKEVVHNEYVLKQEATAAVQRQVDDVSKRYQQTLSEVEGSTDRIISDLNADNKRLRVKVKSTGDLTGDRRCFPDGKAELDESTAKRLIGITQRGDAQIEVLQETIRKLKGGDPHG</sequence>